<gene>
    <name evidence="6" type="ORF">QNI16_18225</name>
    <name evidence="7" type="ORF">QNI19_03615</name>
</gene>
<dbReference type="InterPro" id="IPR001478">
    <property type="entry name" value="PDZ"/>
</dbReference>
<dbReference type="GO" id="GO:0006508">
    <property type="term" value="P:proteolysis"/>
    <property type="evidence" value="ECO:0007669"/>
    <property type="project" value="UniProtKB-KW"/>
</dbReference>
<dbReference type="AlphaFoldDB" id="A0AAE3U9N3"/>
<organism evidence="6 9">
    <name type="scientific">Xanthocytophaga flava</name>
    <dbReference type="NCBI Taxonomy" id="3048013"/>
    <lineage>
        <taxon>Bacteria</taxon>
        <taxon>Pseudomonadati</taxon>
        <taxon>Bacteroidota</taxon>
        <taxon>Cytophagia</taxon>
        <taxon>Cytophagales</taxon>
        <taxon>Rhodocytophagaceae</taxon>
        <taxon>Xanthocytophaga</taxon>
    </lineage>
</organism>
<dbReference type="FunFam" id="2.40.10.10:FF:000001">
    <property type="entry name" value="Periplasmic serine protease DegS"/>
    <property type="match status" value="1"/>
</dbReference>
<feature type="domain" description="PDZ" evidence="5">
    <location>
        <begin position="286"/>
        <end position="388"/>
    </location>
</feature>
<dbReference type="SUPFAM" id="SSF50494">
    <property type="entry name" value="Trypsin-like serine proteases"/>
    <property type="match status" value="1"/>
</dbReference>
<dbReference type="InterPro" id="IPR009003">
    <property type="entry name" value="Peptidase_S1_PA"/>
</dbReference>
<dbReference type="Gene3D" id="2.40.10.120">
    <property type="match status" value="1"/>
</dbReference>
<dbReference type="PROSITE" id="PS50106">
    <property type="entry name" value="PDZ"/>
    <property type="match status" value="1"/>
</dbReference>
<evidence type="ECO:0000259" key="5">
    <source>
        <dbReference type="PROSITE" id="PS50106"/>
    </source>
</evidence>
<evidence type="ECO:0000313" key="7">
    <source>
        <dbReference type="EMBL" id="MDJ1492006.1"/>
    </source>
</evidence>
<dbReference type="Proteomes" id="UP001241110">
    <property type="component" value="Unassembled WGS sequence"/>
</dbReference>
<dbReference type="PANTHER" id="PTHR22939:SF129">
    <property type="entry name" value="SERINE PROTEASE HTRA2, MITOCHONDRIAL"/>
    <property type="match status" value="1"/>
</dbReference>
<dbReference type="PRINTS" id="PR00834">
    <property type="entry name" value="PROTEASES2C"/>
</dbReference>
<dbReference type="SMART" id="SM00228">
    <property type="entry name" value="PDZ"/>
    <property type="match status" value="1"/>
</dbReference>
<keyword evidence="8" id="KW-1185">Reference proteome</keyword>
<dbReference type="EMBL" id="JASJOS010000007">
    <property type="protein sequence ID" value="MDJ1482448.1"/>
    <property type="molecule type" value="Genomic_DNA"/>
</dbReference>
<sequence length="503" mass="54631">MNLRLYVISLFLSSLLGGVVALTGYKMLFPGIENETIEQKQNRFFASPVSNYKTDTSFSVKVPDGLNFVYAAEKVKPAVVHIKTRYEQVNVPSPETVDENEEGSDDWFHDFHGFDGPFKGSVPRESAGSGVIISPDGYIATNNHVIEKASEIEVILEDKRSYSGTVIGTDPTTDLALIKIEEENLPFVRYGNTDQLHIGEWVLAIGNPFDLTSTVTAGIISGKGRNINILKDKDNLQIESFIQTDAAVNPGNSGGALVNLKGELMGINTAIASNTGISQGYSFAVPVSLTKKVMDDLLRYGSVQRALLGVHIQDVDAKKAKENGLKQVRGVLVEDINEQSAAQAAGIRSGDVIFKIDSHIINSMTELQSIVGTYHPGDKIAVWFEREGEEQKTWVTLRNSNGNTLLPKPKFAKTINIFGADMAPASPLEKKALGIGNGVKIVRIAEGRIKDAGMRVGFIITEMDSHPVTSAEEVFKIINNSQRAIVVEGVFPNGTKGYHAIAP</sequence>
<evidence type="ECO:0000313" key="9">
    <source>
        <dbReference type="Proteomes" id="UP001241110"/>
    </source>
</evidence>
<comment type="similarity">
    <text evidence="1">Belongs to the peptidase S1C family.</text>
</comment>
<evidence type="ECO:0000256" key="1">
    <source>
        <dbReference type="ARBA" id="ARBA00010541"/>
    </source>
</evidence>
<evidence type="ECO:0000313" key="6">
    <source>
        <dbReference type="EMBL" id="MDJ1482448.1"/>
    </source>
</evidence>
<evidence type="ECO:0000256" key="2">
    <source>
        <dbReference type="ARBA" id="ARBA00022670"/>
    </source>
</evidence>
<dbReference type="PANTHER" id="PTHR22939">
    <property type="entry name" value="SERINE PROTEASE FAMILY S1C HTRA-RELATED"/>
    <property type="match status" value="1"/>
</dbReference>
<evidence type="ECO:0000256" key="4">
    <source>
        <dbReference type="ARBA" id="ARBA00022825"/>
    </source>
</evidence>
<dbReference type="RefSeq" id="WP_313981589.1">
    <property type="nucleotide sequence ID" value="NZ_JASJOS010000007.1"/>
</dbReference>
<dbReference type="Pfam" id="PF13180">
    <property type="entry name" value="PDZ_2"/>
    <property type="match status" value="1"/>
</dbReference>
<dbReference type="EMBL" id="JASJOT010000001">
    <property type="protein sequence ID" value="MDJ1492006.1"/>
    <property type="molecule type" value="Genomic_DNA"/>
</dbReference>
<keyword evidence="3" id="KW-0378">Hydrolase</keyword>
<reference evidence="6 8" key="1">
    <citation type="submission" date="2023-05" db="EMBL/GenBank/DDBJ databases">
        <authorList>
            <person name="Zhang X."/>
        </authorList>
    </citation>
    <scope>NUCLEOTIDE SEQUENCE</scope>
    <source>
        <strain evidence="7 8">DM2B3-1</strain>
        <strain evidence="6">YF14B1</strain>
    </source>
</reference>
<dbReference type="InterPro" id="IPR036034">
    <property type="entry name" value="PDZ_sf"/>
</dbReference>
<comment type="caution">
    <text evidence="6">The sequence shown here is derived from an EMBL/GenBank/DDBJ whole genome shotgun (WGS) entry which is preliminary data.</text>
</comment>
<keyword evidence="2" id="KW-0645">Protease</keyword>
<dbReference type="InterPro" id="IPR001940">
    <property type="entry name" value="Peptidase_S1C"/>
</dbReference>
<keyword evidence="4" id="KW-0720">Serine protease</keyword>
<accession>A0AAE3U9N3</accession>
<proteinExistence type="inferred from homology"/>
<evidence type="ECO:0000256" key="3">
    <source>
        <dbReference type="ARBA" id="ARBA00022801"/>
    </source>
</evidence>
<evidence type="ECO:0000313" key="8">
    <source>
        <dbReference type="Proteomes" id="UP001228581"/>
    </source>
</evidence>
<dbReference type="Proteomes" id="UP001228581">
    <property type="component" value="Unassembled WGS sequence"/>
</dbReference>
<dbReference type="Gene3D" id="2.30.42.10">
    <property type="match status" value="2"/>
</dbReference>
<dbReference type="SUPFAM" id="SSF50156">
    <property type="entry name" value="PDZ domain-like"/>
    <property type="match status" value="1"/>
</dbReference>
<dbReference type="Pfam" id="PF13365">
    <property type="entry name" value="Trypsin_2"/>
    <property type="match status" value="1"/>
</dbReference>
<protein>
    <submittedName>
        <fullName evidence="6">Trypsin-like peptidase domain-containing protein</fullName>
    </submittedName>
</protein>
<dbReference type="GO" id="GO:0004252">
    <property type="term" value="F:serine-type endopeptidase activity"/>
    <property type="evidence" value="ECO:0007669"/>
    <property type="project" value="InterPro"/>
</dbReference>
<name>A0AAE3U9N3_9BACT</name>